<dbReference type="Proteomes" id="UP000001351">
    <property type="component" value="Chromosome"/>
</dbReference>
<accession>Q099P8</accession>
<dbReference type="EMBL" id="AAMD01000017">
    <property type="protein sequence ID" value="EAU68433.1"/>
    <property type="molecule type" value="Genomic_DNA"/>
</dbReference>
<evidence type="ECO:0000313" key="1">
    <source>
        <dbReference type="EMBL" id="ADO75862.1"/>
    </source>
</evidence>
<dbReference type="eggNOG" id="COG1192">
    <property type="taxonomic scope" value="Bacteria"/>
</dbReference>
<evidence type="ECO:0000313" key="4">
    <source>
        <dbReference type="Proteomes" id="UP000032702"/>
    </source>
</evidence>
<dbReference type="OrthoDB" id="8444549at2"/>
<gene>
    <name evidence="1" type="ordered locus">STAUR_8107</name>
    <name evidence="2" type="ORF">STIAU_3300</name>
</gene>
<dbReference type="RefSeq" id="WP_002612013.1">
    <property type="nucleotide sequence ID" value="NC_014623.1"/>
</dbReference>
<dbReference type="EMBL" id="CP002271">
    <property type="protein sequence ID" value="ADO75862.1"/>
    <property type="molecule type" value="Genomic_DNA"/>
</dbReference>
<dbReference type="AlphaFoldDB" id="Q099P8"/>
<keyword evidence="3" id="KW-1185">Reference proteome</keyword>
<proteinExistence type="predicted"/>
<dbReference type="STRING" id="378806.STAUR_8107"/>
<dbReference type="HOGENOM" id="CLU_041406_0_0_7"/>
<evidence type="ECO:0000313" key="3">
    <source>
        <dbReference type="Proteomes" id="UP000001351"/>
    </source>
</evidence>
<reference evidence="2 4" key="1">
    <citation type="submission" date="2006-04" db="EMBL/GenBank/DDBJ databases">
        <authorList>
            <person name="Nierman W.C."/>
        </authorList>
    </citation>
    <scope>NUCLEOTIDE SEQUENCE [LARGE SCALE GENOMIC DNA]</scope>
    <source>
        <strain evidence="2 4">DW4/3-1</strain>
    </source>
</reference>
<protein>
    <submittedName>
        <fullName evidence="1">Conserved uncharacterized protein</fullName>
    </submittedName>
</protein>
<dbReference type="KEGG" id="sur:STAUR_8107"/>
<sequence>MKLTAAEYQDIRKAIASLPADVSNDAIGNHAPKLEELYAPETHAAALDPEAPIVLGVRGTGKSFWAGVLGKEELREAAATAYPKLGLNHLNVQFGFTGLDSLNGIGREKLDACVPANAGIDEARFFWWATILYGLAQAEGKQPTKLSKLLPAARDLEEREAILDRHEKALHARSRTLLIVYDALDTMAISWPRRQLLTQALLEVVWSMRAYRAIRLKLFLRPDQLEDDALRFVELPKLRTGAVRLTWPGTDLYGLLFARLALSDASVSFGRLLESLGLRMGSRTEILARHWSLGHDVSDQKRLMTALTGPYMADGAHGYKKGNTYDWPLAHLGDAFNEVTPRSFLGLAIAAATYGAAPPDRVLTPDGIRHGLRAASKTRVDQLHQEFPWIKGVLAPLAGLLLPQEEKEVFTVWRKTRTLPNAIADAQKEDYLPPFPESGSNDERSLYMALERIGVMLRRKDGRLDMPDLFRVAAKLLKKGATAPL</sequence>
<organism evidence="2 4">
    <name type="scientific">Stigmatella aurantiaca (strain DW4/3-1)</name>
    <dbReference type="NCBI Taxonomy" id="378806"/>
    <lineage>
        <taxon>Bacteria</taxon>
        <taxon>Pseudomonadati</taxon>
        <taxon>Myxococcota</taxon>
        <taxon>Myxococcia</taxon>
        <taxon>Myxococcales</taxon>
        <taxon>Cystobacterineae</taxon>
        <taxon>Archangiaceae</taxon>
        <taxon>Stigmatella</taxon>
    </lineage>
</organism>
<evidence type="ECO:0000313" key="2">
    <source>
        <dbReference type="EMBL" id="EAU68433.1"/>
    </source>
</evidence>
<dbReference type="Proteomes" id="UP000032702">
    <property type="component" value="Unassembled WGS sequence"/>
</dbReference>
<name>Q099P8_STIAD</name>
<dbReference type="PATRIC" id="fig|378806.16.peg.7751"/>
<reference evidence="1 3" key="2">
    <citation type="journal article" date="2011" name="Mol. Biol. Evol.">
        <title>Comparative genomic analysis of fruiting body formation in Myxococcales.</title>
        <authorList>
            <person name="Huntley S."/>
            <person name="Hamann N."/>
            <person name="Wegener-Feldbrugge S."/>
            <person name="Treuner-Lange A."/>
            <person name="Kube M."/>
            <person name="Reinhardt R."/>
            <person name="Klages S."/>
            <person name="Muller R."/>
            <person name="Ronning C.M."/>
            <person name="Nierman W.C."/>
            <person name="Sogaard-Andersen L."/>
        </authorList>
    </citation>
    <scope>NUCLEOTIDE SEQUENCE [LARGE SCALE GENOMIC DNA]</scope>
    <source>
        <strain evidence="1 3">DW4/3-1</strain>
    </source>
</reference>